<accession>A0ACC0CE98</accession>
<comment type="caution">
    <text evidence="1">The sequence shown here is derived from an EMBL/GenBank/DDBJ whole genome shotgun (WGS) entry which is preliminary data.</text>
</comment>
<evidence type="ECO:0000313" key="2">
    <source>
        <dbReference type="Proteomes" id="UP001060085"/>
    </source>
</evidence>
<sequence>MKNVSSVGGFAWGADTLAYLYRSLGQASRVDVKELSGLDIPVFSYVCTSGESGSEVVKTSHPEGVHGEECVHKGILAGGTILSAYVYMDQYPCYTSISVHR</sequence>
<evidence type="ECO:0000313" key="1">
    <source>
        <dbReference type="EMBL" id="KAI5683114.1"/>
    </source>
</evidence>
<gene>
    <name evidence="1" type="ORF">M9H77_04342</name>
</gene>
<proteinExistence type="predicted"/>
<name>A0ACC0CE98_CATRO</name>
<protein>
    <submittedName>
        <fullName evidence="1">Uncharacterized protein</fullName>
    </submittedName>
</protein>
<reference evidence="2" key="1">
    <citation type="journal article" date="2023" name="Nat. Plants">
        <title>Single-cell RNA sequencing provides a high-resolution roadmap for understanding the multicellular compartmentation of specialized metabolism.</title>
        <authorList>
            <person name="Sun S."/>
            <person name="Shen X."/>
            <person name="Li Y."/>
            <person name="Li Y."/>
            <person name="Wang S."/>
            <person name="Li R."/>
            <person name="Zhang H."/>
            <person name="Shen G."/>
            <person name="Guo B."/>
            <person name="Wei J."/>
            <person name="Xu J."/>
            <person name="St-Pierre B."/>
            <person name="Chen S."/>
            <person name="Sun C."/>
        </authorList>
    </citation>
    <scope>NUCLEOTIDE SEQUENCE [LARGE SCALE GENOMIC DNA]</scope>
</reference>
<organism evidence="1 2">
    <name type="scientific">Catharanthus roseus</name>
    <name type="common">Madagascar periwinkle</name>
    <name type="synonym">Vinca rosea</name>
    <dbReference type="NCBI Taxonomy" id="4058"/>
    <lineage>
        <taxon>Eukaryota</taxon>
        <taxon>Viridiplantae</taxon>
        <taxon>Streptophyta</taxon>
        <taxon>Embryophyta</taxon>
        <taxon>Tracheophyta</taxon>
        <taxon>Spermatophyta</taxon>
        <taxon>Magnoliopsida</taxon>
        <taxon>eudicotyledons</taxon>
        <taxon>Gunneridae</taxon>
        <taxon>Pentapetalae</taxon>
        <taxon>asterids</taxon>
        <taxon>lamiids</taxon>
        <taxon>Gentianales</taxon>
        <taxon>Apocynaceae</taxon>
        <taxon>Rauvolfioideae</taxon>
        <taxon>Vinceae</taxon>
        <taxon>Catharanthinae</taxon>
        <taxon>Catharanthus</taxon>
    </lineage>
</organism>
<keyword evidence="2" id="KW-1185">Reference proteome</keyword>
<dbReference type="EMBL" id="CM044701">
    <property type="protein sequence ID" value="KAI5683114.1"/>
    <property type="molecule type" value="Genomic_DNA"/>
</dbReference>
<dbReference type="Proteomes" id="UP001060085">
    <property type="component" value="Linkage Group LG01"/>
</dbReference>